<dbReference type="InterPro" id="IPR029017">
    <property type="entry name" value="Enolase-like_N"/>
</dbReference>
<accession>A0A383BAS8</accession>
<organism evidence="2">
    <name type="scientific">marine metagenome</name>
    <dbReference type="NCBI Taxonomy" id="408172"/>
    <lineage>
        <taxon>unclassified sequences</taxon>
        <taxon>metagenomes</taxon>
        <taxon>ecological metagenomes</taxon>
    </lineage>
</organism>
<reference evidence="2" key="1">
    <citation type="submission" date="2018-05" db="EMBL/GenBank/DDBJ databases">
        <authorList>
            <person name="Lanie J.A."/>
            <person name="Ng W.-L."/>
            <person name="Kazmierczak K.M."/>
            <person name="Andrzejewski T.M."/>
            <person name="Davidsen T.M."/>
            <person name="Wayne K.J."/>
            <person name="Tettelin H."/>
            <person name="Glass J.I."/>
            <person name="Rusch D."/>
            <person name="Podicherti R."/>
            <person name="Tsui H.-C.T."/>
            <person name="Winkler M.E."/>
        </authorList>
    </citation>
    <scope>NUCLEOTIDE SEQUENCE</scope>
</reference>
<feature type="non-terminal residue" evidence="2">
    <location>
        <position position="154"/>
    </location>
</feature>
<proteinExistence type="predicted"/>
<dbReference type="Gene3D" id="3.20.20.120">
    <property type="entry name" value="Enolase-like C-terminal domain"/>
    <property type="match status" value="1"/>
</dbReference>
<evidence type="ECO:0000313" key="2">
    <source>
        <dbReference type="EMBL" id="SVE17227.1"/>
    </source>
</evidence>
<dbReference type="Gene3D" id="3.30.390.10">
    <property type="entry name" value="Enolase-like, N-terminal domain"/>
    <property type="match status" value="1"/>
</dbReference>
<dbReference type="AlphaFoldDB" id="A0A383BAS8"/>
<gene>
    <name evidence="2" type="ORF">METZ01_LOCUS470081</name>
</gene>
<dbReference type="InterPro" id="IPR034593">
    <property type="entry name" value="DgoD-like"/>
</dbReference>
<protein>
    <recommendedName>
        <fullName evidence="1">Mandelate racemase/muconate lactonizing enzyme N-terminal domain-containing protein</fullName>
    </recommendedName>
</protein>
<dbReference type="InterPro" id="IPR036849">
    <property type="entry name" value="Enolase-like_C_sf"/>
</dbReference>
<dbReference type="SUPFAM" id="SSF54826">
    <property type="entry name" value="Enolase N-terminal domain-like"/>
    <property type="match status" value="1"/>
</dbReference>
<dbReference type="InterPro" id="IPR013341">
    <property type="entry name" value="Mandelate_racemase_N_dom"/>
</dbReference>
<dbReference type="EMBL" id="UINC01199004">
    <property type="protein sequence ID" value="SVE17227.1"/>
    <property type="molecule type" value="Genomic_DNA"/>
</dbReference>
<feature type="domain" description="Mandelate racemase/muconate lactonizing enzyme N-terminal" evidence="1">
    <location>
        <begin position="17"/>
        <end position="110"/>
    </location>
</feature>
<evidence type="ECO:0000259" key="1">
    <source>
        <dbReference type="Pfam" id="PF02746"/>
    </source>
</evidence>
<sequence>MKVASIETLSCDAGWRNYHFVKLVTEDGIVGWSEYDEGFGSPGVGTVINSLSERVIGQQVENHERIYADLFACTRPAASGVVAQGLGAIENALLDAKAKQLGIPCYALLGGKIRESIRVYWSHCATWRIAHPEVYPPAIQSLDDVKAMGAEVHD</sequence>
<dbReference type="Pfam" id="PF02746">
    <property type="entry name" value="MR_MLE_N"/>
    <property type="match status" value="1"/>
</dbReference>
<dbReference type="PANTHER" id="PTHR48080">
    <property type="entry name" value="D-GALACTONATE DEHYDRATASE-RELATED"/>
    <property type="match status" value="1"/>
</dbReference>
<name>A0A383BAS8_9ZZZZ</name>